<dbReference type="PRINTS" id="PR00145">
    <property type="entry name" value="ARGSUCLYASE"/>
</dbReference>
<gene>
    <name evidence="5" type="ORF">PV517_31775</name>
</gene>
<keyword evidence="1" id="KW-0456">Lyase</keyword>
<name>A0ABU4LBT8_9ACTN</name>
<feature type="domain" description="Fumarase C C-terminal" evidence="4">
    <location>
        <begin position="441"/>
        <end position="486"/>
    </location>
</feature>
<evidence type="ECO:0000259" key="4">
    <source>
        <dbReference type="Pfam" id="PF10415"/>
    </source>
</evidence>
<protein>
    <submittedName>
        <fullName evidence="5">Aspartate ammonia-lyase</fullName>
    </submittedName>
</protein>
<dbReference type="InterPro" id="IPR018951">
    <property type="entry name" value="Fumarase_C_C"/>
</dbReference>
<evidence type="ECO:0000313" key="5">
    <source>
        <dbReference type="EMBL" id="MDX2913235.1"/>
    </source>
</evidence>
<dbReference type="EMBL" id="JARAVY010000014">
    <property type="protein sequence ID" value="MDX2913235.1"/>
    <property type="molecule type" value="Genomic_DNA"/>
</dbReference>
<keyword evidence="6" id="KW-1185">Reference proteome</keyword>
<feature type="region of interest" description="Disordered" evidence="2">
    <location>
        <begin position="1"/>
        <end position="34"/>
    </location>
</feature>
<dbReference type="Pfam" id="PF10415">
    <property type="entry name" value="FumaraseC_C"/>
    <property type="match status" value="1"/>
</dbReference>
<dbReference type="InterPro" id="IPR024083">
    <property type="entry name" value="Fumarase/histidase_N"/>
</dbReference>
<feature type="domain" description="Fumarate lyase N-terminal" evidence="3">
    <location>
        <begin position="44"/>
        <end position="374"/>
    </location>
</feature>
<dbReference type="PROSITE" id="PS00163">
    <property type="entry name" value="FUMARATE_LYASES"/>
    <property type="match status" value="1"/>
</dbReference>
<evidence type="ECO:0000313" key="6">
    <source>
        <dbReference type="Proteomes" id="UP001271723"/>
    </source>
</evidence>
<dbReference type="SUPFAM" id="SSF48557">
    <property type="entry name" value="L-aspartase-like"/>
    <property type="match status" value="1"/>
</dbReference>
<feature type="compositionally biased region" description="Low complexity" evidence="2">
    <location>
        <begin position="20"/>
        <end position="34"/>
    </location>
</feature>
<sequence>MSEFDAGRVVSADGSEARTETGAGSRTGTSTGTGFRIETDALGDVAVPSGAYWGAHTARALENFRVSGVPVSVHPHLVRALAQVKHAAALANGEIGVLEPHKVRAVAAACRAVAEGRHHDQFAVDVVQGGAGTSTNMNTNEVIANLALEHLGHPRGRYEHLDPLDDVNRCQSTNDTYPTALRIAISASLSELSTELTLLAAEFAAKGEEFATVVKVGRTQLQDAVPMTLGREFAAFGVTLTEDVARIGETLPLLAETSLGATAIGTGIAAEPGYAAAVVRHLRALTGLDVTPAADLVEATSDTGVFLLVSGVVKRTAVKLSKVCSDLRLLASGPRAGLAEIGLPPRQAGSSVMPGKVNPVIPEMVNQIAFATVGADVSITMAADNGQLQLNAFEPLIGHLLLQHIVWLARGCSALRTLCVAGVTANREHLARGAAHAVGAATALAPHIGHEAAAEVARQASRTGTDPIEVAVARGLLERETALRIMAAAAAG</sequence>
<dbReference type="InterPro" id="IPR022761">
    <property type="entry name" value="Fumarate_lyase_N"/>
</dbReference>
<dbReference type="Gene3D" id="1.10.40.30">
    <property type="entry name" value="Fumarase/aspartase (C-terminal domain)"/>
    <property type="match status" value="1"/>
</dbReference>
<dbReference type="InterPro" id="IPR008948">
    <property type="entry name" value="L-Aspartase-like"/>
</dbReference>
<organism evidence="5 6">
    <name type="scientific">Streptomyces griseiscabiei</name>
    <dbReference type="NCBI Taxonomy" id="2993540"/>
    <lineage>
        <taxon>Bacteria</taxon>
        <taxon>Bacillati</taxon>
        <taxon>Actinomycetota</taxon>
        <taxon>Actinomycetes</taxon>
        <taxon>Kitasatosporales</taxon>
        <taxon>Streptomycetaceae</taxon>
        <taxon>Streptomyces</taxon>
    </lineage>
</organism>
<comment type="caution">
    <text evidence="5">The sequence shown here is derived from an EMBL/GenBank/DDBJ whole genome shotgun (WGS) entry which is preliminary data.</text>
</comment>
<evidence type="ECO:0000256" key="1">
    <source>
        <dbReference type="ARBA" id="ARBA00023239"/>
    </source>
</evidence>
<dbReference type="RefSeq" id="WP_086759719.1">
    <property type="nucleotide sequence ID" value="NZ_JAGJBZ010000001.1"/>
</dbReference>
<evidence type="ECO:0000256" key="2">
    <source>
        <dbReference type="SAM" id="MobiDB-lite"/>
    </source>
</evidence>
<dbReference type="Proteomes" id="UP001271723">
    <property type="component" value="Unassembled WGS sequence"/>
</dbReference>
<evidence type="ECO:0000259" key="3">
    <source>
        <dbReference type="Pfam" id="PF00206"/>
    </source>
</evidence>
<dbReference type="Gene3D" id="1.20.200.10">
    <property type="entry name" value="Fumarase/aspartase (Central domain)"/>
    <property type="match status" value="1"/>
</dbReference>
<dbReference type="PANTHER" id="PTHR42696">
    <property type="entry name" value="ASPARTATE AMMONIA-LYASE"/>
    <property type="match status" value="1"/>
</dbReference>
<dbReference type="PRINTS" id="PR00149">
    <property type="entry name" value="FUMRATELYASE"/>
</dbReference>
<dbReference type="InterPro" id="IPR020557">
    <property type="entry name" value="Fumarate_lyase_CS"/>
</dbReference>
<dbReference type="Gene3D" id="1.10.275.10">
    <property type="entry name" value="Fumarase/aspartase (N-terminal domain)"/>
    <property type="match status" value="1"/>
</dbReference>
<proteinExistence type="predicted"/>
<reference evidence="5 6" key="1">
    <citation type="journal article" date="2023" name="Microb. Genom.">
        <title>Mesoterricola silvestris gen. nov., sp. nov., Mesoterricola sediminis sp. nov., Geothrix oryzae sp. nov., Geothrix edaphica sp. nov., Geothrix rubra sp. nov., and Geothrix limicola sp. nov., six novel members of Acidobacteriota isolated from soils.</title>
        <authorList>
            <person name="Weisberg A.J."/>
            <person name="Pearce E."/>
            <person name="Kramer C.G."/>
            <person name="Chang J.H."/>
            <person name="Clarke C.R."/>
        </authorList>
    </citation>
    <scope>NUCLEOTIDE SEQUENCE [LARGE SCALE GENOMIC DNA]</scope>
    <source>
        <strain evidence="5 6">NRRL_B-2795</strain>
    </source>
</reference>
<dbReference type="Pfam" id="PF00206">
    <property type="entry name" value="Lyase_1"/>
    <property type="match status" value="1"/>
</dbReference>
<dbReference type="InterPro" id="IPR000362">
    <property type="entry name" value="Fumarate_lyase_fam"/>
</dbReference>
<accession>A0ABU4LBT8</accession>
<dbReference type="InterPro" id="IPR051546">
    <property type="entry name" value="Aspartate_Ammonia-Lyase"/>
</dbReference>
<dbReference type="PANTHER" id="PTHR42696:SF2">
    <property type="entry name" value="ASPARTATE AMMONIA-LYASE"/>
    <property type="match status" value="1"/>
</dbReference>
<dbReference type="NCBIfam" id="NF008909">
    <property type="entry name" value="PRK12273.1"/>
    <property type="match status" value="1"/>
</dbReference>